<evidence type="ECO:0000256" key="1">
    <source>
        <dbReference type="SAM" id="MobiDB-lite"/>
    </source>
</evidence>
<feature type="region of interest" description="Disordered" evidence="1">
    <location>
        <begin position="19"/>
        <end position="42"/>
    </location>
</feature>
<accession>A0AAV0I393</accession>
<protein>
    <submittedName>
        <fullName evidence="2">Uncharacterized protein</fullName>
    </submittedName>
</protein>
<sequence length="107" mass="12032">MPKQAAPNDFLGQVLGKEHSGRMRGMGAGVVPSETFGSSSSRYVGESSNADFGSEQILWSKLQQSLEKNKRYEEWSVKIFQHMNVPIPLELAMLEEQVSCYFECKNL</sequence>
<comment type="caution">
    <text evidence="2">The sequence shown here is derived from an EMBL/GenBank/DDBJ whole genome shotgun (WGS) entry which is preliminary data.</text>
</comment>
<dbReference type="AlphaFoldDB" id="A0AAV0I393"/>
<dbReference type="Proteomes" id="UP001154282">
    <property type="component" value="Unassembled WGS sequence"/>
</dbReference>
<proteinExistence type="predicted"/>
<gene>
    <name evidence="2" type="ORF">LITE_LOCUS7039</name>
</gene>
<evidence type="ECO:0000313" key="3">
    <source>
        <dbReference type="Proteomes" id="UP001154282"/>
    </source>
</evidence>
<evidence type="ECO:0000313" key="2">
    <source>
        <dbReference type="EMBL" id="CAI0391163.1"/>
    </source>
</evidence>
<keyword evidence="3" id="KW-1185">Reference proteome</keyword>
<dbReference type="EMBL" id="CAMGYJ010000003">
    <property type="protein sequence ID" value="CAI0391163.1"/>
    <property type="molecule type" value="Genomic_DNA"/>
</dbReference>
<reference evidence="2" key="1">
    <citation type="submission" date="2022-08" db="EMBL/GenBank/DDBJ databases">
        <authorList>
            <person name="Gutierrez-Valencia J."/>
        </authorList>
    </citation>
    <scope>NUCLEOTIDE SEQUENCE</scope>
</reference>
<name>A0AAV0I393_9ROSI</name>
<organism evidence="2 3">
    <name type="scientific">Linum tenue</name>
    <dbReference type="NCBI Taxonomy" id="586396"/>
    <lineage>
        <taxon>Eukaryota</taxon>
        <taxon>Viridiplantae</taxon>
        <taxon>Streptophyta</taxon>
        <taxon>Embryophyta</taxon>
        <taxon>Tracheophyta</taxon>
        <taxon>Spermatophyta</taxon>
        <taxon>Magnoliopsida</taxon>
        <taxon>eudicotyledons</taxon>
        <taxon>Gunneridae</taxon>
        <taxon>Pentapetalae</taxon>
        <taxon>rosids</taxon>
        <taxon>fabids</taxon>
        <taxon>Malpighiales</taxon>
        <taxon>Linaceae</taxon>
        <taxon>Linum</taxon>
    </lineage>
</organism>